<comment type="caution">
    <text evidence="2">The sequence shown here is derived from an EMBL/GenBank/DDBJ whole genome shotgun (WGS) entry which is preliminary data.</text>
</comment>
<sequence length="475" mass="52198">MSAGALQSAIDTLYKDEHVIITTESQWYDNLQAKIRHADATPKSEAPYYAPLNYILETYAATCGHPDLVVTVTPQGRFEAMMDFSPQVKRQASDFSLTVVLKKPNNPVDGKGRLAGWVEAKPRDRVYMKNVNTDQNASVNADPGNPGDICGQGEVEGAEADDAEKEAYTDDEGEDDTGGEVEEMNTEGKVEHVNTEGEVEGEDSEGEVEDLDSEDEAEELDAPEDEEMDAEDRAERTDQGEESPEAGHVDEANPANASEPDREDKAEKVHAKKAPFPMNTTQQLVANLPQLCKQAHYAFDHFAEDVIHAMVTYGMGFSFFRFTRPANWDSIRGTEDYTLPEPVFSDEDILIDGRLNPHFKQALHLLTASLGLSYQPSWFQLPSGYHSSPPDLTVAEDALKQYETKIGEELASPPMKTPPSKVKISNYKPTAKEAAAPVKKLRPKLRSGTGGHVTPKAGEEPAENEATEASEPARE</sequence>
<evidence type="ECO:0000256" key="1">
    <source>
        <dbReference type="SAM" id="MobiDB-lite"/>
    </source>
</evidence>
<protein>
    <submittedName>
        <fullName evidence="2">Uncharacterized protein</fullName>
    </submittedName>
</protein>
<dbReference type="EMBL" id="SFCI01003154">
    <property type="protein sequence ID" value="TFY73218.1"/>
    <property type="molecule type" value="Genomic_DNA"/>
</dbReference>
<dbReference type="STRING" id="135208.A0A4Y9ZHG9"/>
<dbReference type="Proteomes" id="UP000298061">
    <property type="component" value="Unassembled WGS sequence"/>
</dbReference>
<feature type="compositionally biased region" description="Basic and acidic residues" evidence="1">
    <location>
        <begin position="259"/>
        <end position="269"/>
    </location>
</feature>
<feature type="compositionally biased region" description="Basic and acidic residues" evidence="1">
    <location>
        <begin position="231"/>
        <end position="251"/>
    </location>
</feature>
<accession>A0A4Y9ZHG9</accession>
<keyword evidence="3" id="KW-1185">Reference proteome</keyword>
<feature type="region of interest" description="Disordered" evidence="1">
    <location>
        <begin position="135"/>
        <end position="154"/>
    </location>
</feature>
<feature type="compositionally biased region" description="Acidic residues" evidence="1">
    <location>
        <begin position="197"/>
        <end position="230"/>
    </location>
</feature>
<feature type="region of interest" description="Disordered" evidence="1">
    <location>
        <begin position="159"/>
        <end position="269"/>
    </location>
</feature>
<feature type="non-terminal residue" evidence="2">
    <location>
        <position position="475"/>
    </location>
</feature>
<evidence type="ECO:0000313" key="3">
    <source>
        <dbReference type="Proteomes" id="UP000298061"/>
    </source>
</evidence>
<proteinExistence type="predicted"/>
<evidence type="ECO:0000313" key="2">
    <source>
        <dbReference type="EMBL" id="TFY73218.1"/>
    </source>
</evidence>
<feature type="region of interest" description="Disordered" evidence="1">
    <location>
        <begin position="410"/>
        <end position="475"/>
    </location>
</feature>
<dbReference type="AlphaFoldDB" id="A0A4Y9ZHG9"/>
<feature type="compositionally biased region" description="Acidic residues" evidence="1">
    <location>
        <begin position="159"/>
        <end position="185"/>
    </location>
</feature>
<reference evidence="2 3" key="1">
    <citation type="submission" date="2019-02" db="EMBL/GenBank/DDBJ databases">
        <title>Genome sequencing of the rare red list fungi Hericium alpestre (H. flagellum).</title>
        <authorList>
            <person name="Buettner E."/>
            <person name="Kellner H."/>
        </authorList>
    </citation>
    <scope>NUCLEOTIDE SEQUENCE [LARGE SCALE GENOMIC DNA]</scope>
    <source>
        <strain evidence="2 3">DSM 108284</strain>
    </source>
</reference>
<name>A0A4Y9ZHG9_9AGAM</name>
<feature type="compositionally biased region" description="Basic and acidic residues" evidence="1">
    <location>
        <begin position="186"/>
        <end position="195"/>
    </location>
</feature>
<organism evidence="2 3">
    <name type="scientific">Hericium alpestre</name>
    <dbReference type="NCBI Taxonomy" id="135208"/>
    <lineage>
        <taxon>Eukaryota</taxon>
        <taxon>Fungi</taxon>
        <taxon>Dikarya</taxon>
        <taxon>Basidiomycota</taxon>
        <taxon>Agaricomycotina</taxon>
        <taxon>Agaricomycetes</taxon>
        <taxon>Russulales</taxon>
        <taxon>Hericiaceae</taxon>
        <taxon>Hericium</taxon>
    </lineage>
</organism>
<gene>
    <name evidence="2" type="ORF">EWM64_g10794</name>
</gene>